<gene>
    <name evidence="1" type="ORF">ACFFJ8_06495</name>
</gene>
<evidence type="ECO:0000313" key="2">
    <source>
        <dbReference type="Proteomes" id="UP001589818"/>
    </source>
</evidence>
<dbReference type="GO" id="GO:0051213">
    <property type="term" value="F:dioxygenase activity"/>
    <property type="evidence" value="ECO:0007669"/>
    <property type="project" value="UniProtKB-KW"/>
</dbReference>
<evidence type="ECO:0000313" key="1">
    <source>
        <dbReference type="EMBL" id="MFC0391021.1"/>
    </source>
</evidence>
<protein>
    <submittedName>
        <fullName evidence="1">Phytanoyl-CoA dioxygenase family protein</fullName>
    </submittedName>
</protein>
<dbReference type="Proteomes" id="UP001589818">
    <property type="component" value="Unassembled WGS sequence"/>
</dbReference>
<proteinExistence type="predicted"/>
<dbReference type="Pfam" id="PF05721">
    <property type="entry name" value="PhyH"/>
    <property type="match status" value="1"/>
</dbReference>
<reference evidence="1 2" key="1">
    <citation type="submission" date="2024-09" db="EMBL/GenBank/DDBJ databases">
        <authorList>
            <person name="Sun Q."/>
            <person name="Mori K."/>
        </authorList>
    </citation>
    <scope>NUCLEOTIDE SEQUENCE [LARGE SCALE GENOMIC DNA]</scope>
    <source>
        <strain evidence="1 2">CCM 4839</strain>
    </source>
</reference>
<dbReference type="Gene3D" id="2.60.120.620">
    <property type="entry name" value="q2cbj1_9rhob like domain"/>
    <property type="match status" value="1"/>
</dbReference>
<name>A0ABV6J576_9BACL</name>
<dbReference type="SUPFAM" id="SSF51197">
    <property type="entry name" value="Clavaminate synthase-like"/>
    <property type="match status" value="1"/>
</dbReference>
<dbReference type="RefSeq" id="WP_204818308.1">
    <property type="nucleotide sequence ID" value="NZ_JANHOF010000004.1"/>
</dbReference>
<comment type="caution">
    <text evidence="1">The sequence shown here is derived from an EMBL/GenBank/DDBJ whole genome shotgun (WGS) entry which is preliminary data.</text>
</comment>
<accession>A0ABV6J576</accession>
<keyword evidence="1" id="KW-0223">Dioxygenase</keyword>
<dbReference type="InterPro" id="IPR008775">
    <property type="entry name" value="Phytyl_CoA_dOase-like"/>
</dbReference>
<organism evidence="1 2">
    <name type="scientific">Paenibacillus mendelii</name>
    <dbReference type="NCBI Taxonomy" id="206163"/>
    <lineage>
        <taxon>Bacteria</taxon>
        <taxon>Bacillati</taxon>
        <taxon>Bacillota</taxon>
        <taxon>Bacilli</taxon>
        <taxon>Bacillales</taxon>
        <taxon>Paenibacillaceae</taxon>
        <taxon>Paenibacillus</taxon>
    </lineage>
</organism>
<sequence length="292" mass="33205">MEKKVLPYTYEFDINELDAIRACNEDHGFAVVKGLINEEMVEELKADVRRVLEPTCNPAPGATNVALTFIEESPVMARLLTYEPFMQIARHLNYNKPMTLLRSAAIYKKPEAPPMVWHTDWAPREHPYTVDSFLNNLGGSSMWFYLNGTHPDRAGLAIIPDSHTADWPGPVGFAFMDRRKFFYRKGTEPTPSMELDFPEVLPLYTDPGDLIIFAEKTYHAVFPHNGSEVRLSCGTGFHSTNTASLEIWPKPDSTRRFIDSCPPEVRPLVEDYTGIDMKWVQDYNQRSAGGTR</sequence>
<dbReference type="EMBL" id="JBHLVF010000010">
    <property type="protein sequence ID" value="MFC0391021.1"/>
    <property type="molecule type" value="Genomic_DNA"/>
</dbReference>
<keyword evidence="1" id="KW-0560">Oxidoreductase</keyword>
<keyword evidence="2" id="KW-1185">Reference proteome</keyword>